<gene>
    <name evidence="3" type="ORF">HRI_004662700</name>
</gene>
<feature type="region of interest" description="Disordered" evidence="1">
    <location>
        <begin position="60"/>
        <end position="196"/>
    </location>
</feature>
<accession>A0A9W7J8F5</accession>
<dbReference type="AlphaFoldDB" id="A0A9W7J8F5"/>
<dbReference type="PANTHER" id="PTHR46325">
    <property type="entry name" value="CRIB DOMAIN-CONTAINING PROTEIN RIC8"/>
    <property type="match status" value="1"/>
</dbReference>
<keyword evidence="4" id="KW-1185">Reference proteome</keyword>
<sequence>MKGLLKGFRLIHDIFDEKEQEMQIGQPTDVKHVAHIGMDGPAANKPAWMSGFNSAQELSSDTLVNDLQDGDLGGLVAGNPESLPPVEKQKKTRRKASTENGTAVESPEGGEKAEKGEKHRRHRSSNHSTESAGGESSSHGRRHHSNRSTGGESLSNDVPDAPKKPRRKKTKDSDGGSSTRSKTASLPDAAEAELES</sequence>
<evidence type="ECO:0000259" key="2">
    <source>
        <dbReference type="PROSITE" id="PS50108"/>
    </source>
</evidence>
<dbReference type="InterPro" id="IPR000095">
    <property type="entry name" value="CRIB_dom"/>
</dbReference>
<feature type="compositionally biased region" description="Low complexity" evidence="1">
    <location>
        <begin position="127"/>
        <end position="137"/>
    </location>
</feature>
<dbReference type="OrthoDB" id="4206278at2759"/>
<feature type="compositionally biased region" description="Polar residues" evidence="1">
    <location>
        <begin position="175"/>
        <end position="184"/>
    </location>
</feature>
<proteinExistence type="predicted"/>
<name>A0A9W7J8F5_HIBTR</name>
<feature type="domain" description="CRIB" evidence="2">
    <location>
        <begin position="24"/>
        <end position="37"/>
    </location>
</feature>
<comment type="caution">
    <text evidence="3">The sequence shown here is derived from an EMBL/GenBank/DDBJ whole genome shotgun (WGS) entry which is preliminary data.</text>
</comment>
<dbReference type="Pfam" id="PF00786">
    <property type="entry name" value="PBD"/>
    <property type="match status" value="1"/>
</dbReference>
<evidence type="ECO:0000256" key="1">
    <source>
        <dbReference type="SAM" id="MobiDB-lite"/>
    </source>
</evidence>
<dbReference type="PANTHER" id="PTHR46325:SF40">
    <property type="entry name" value="CRIB DOMAIN-CONTAINING PROTEIN"/>
    <property type="match status" value="1"/>
</dbReference>
<dbReference type="PROSITE" id="PS50108">
    <property type="entry name" value="CRIB"/>
    <property type="match status" value="1"/>
</dbReference>
<reference evidence="3" key="1">
    <citation type="submission" date="2023-05" db="EMBL/GenBank/DDBJ databases">
        <title>Genome and transcriptome analyses reveal genes involved in the formation of fine ridges on petal epidermal cells in Hibiscus trionum.</title>
        <authorList>
            <person name="Koshimizu S."/>
            <person name="Masuda S."/>
            <person name="Ishii T."/>
            <person name="Shirasu K."/>
            <person name="Hoshino A."/>
            <person name="Arita M."/>
        </authorList>
    </citation>
    <scope>NUCLEOTIDE SEQUENCE</scope>
    <source>
        <strain evidence="3">Hamamatsu line</strain>
    </source>
</reference>
<dbReference type="Proteomes" id="UP001165190">
    <property type="component" value="Unassembled WGS sequence"/>
</dbReference>
<protein>
    <recommendedName>
        <fullName evidence="2">CRIB domain-containing protein</fullName>
    </recommendedName>
</protein>
<dbReference type="EMBL" id="BSYR01000056">
    <property type="protein sequence ID" value="GMJ09935.1"/>
    <property type="molecule type" value="Genomic_DNA"/>
</dbReference>
<evidence type="ECO:0000313" key="4">
    <source>
        <dbReference type="Proteomes" id="UP001165190"/>
    </source>
</evidence>
<organism evidence="3 4">
    <name type="scientific">Hibiscus trionum</name>
    <name type="common">Flower of an hour</name>
    <dbReference type="NCBI Taxonomy" id="183268"/>
    <lineage>
        <taxon>Eukaryota</taxon>
        <taxon>Viridiplantae</taxon>
        <taxon>Streptophyta</taxon>
        <taxon>Embryophyta</taxon>
        <taxon>Tracheophyta</taxon>
        <taxon>Spermatophyta</taxon>
        <taxon>Magnoliopsida</taxon>
        <taxon>eudicotyledons</taxon>
        <taxon>Gunneridae</taxon>
        <taxon>Pentapetalae</taxon>
        <taxon>rosids</taxon>
        <taxon>malvids</taxon>
        <taxon>Malvales</taxon>
        <taxon>Malvaceae</taxon>
        <taxon>Malvoideae</taxon>
        <taxon>Hibiscus</taxon>
    </lineage>
</organism>
<evidence type="ECO:0000313" key="3">
    <source>
        <dbReference type="EMBL" id="GMJ09935.1"/>
    </source>
</evidence>